<accession>A0ABR6KTW5</accession>
<dbReference type="Gene3D" id="3.30.420.40">
    <property type="match status" value="2"/>
</dbReference>
<dbReference type="SUPFAM" id="SSF53067">
    <property type="entry name" value="Actin-like ATPase domain"/>
    <property type="match status" value="1"/>
</dbReference>
<keyword evidence="4" id="KW-0808">Transferase</keyword>
<dbReference type="Proteomes" id="UP000533637">
    <property type="component" value="Unassembled WGS sequence"/>
</dbReference>
<dbReference type="RefSeq" id="WP_183672330.1">
    <property type="nucleotide sequence ID" value="NZ_BMPB01000016.1"/>
</dbReference>
<evidence type="ECO:0000313" key="5">
    <source>
        <dbReference type="Proteomes" id="UP000533637"/>
    </source>
</evidence>
<evidence type="ECO:0000259" key="3">
    <source>
        <dbReference type="Pfam" id="PF16861"/>
    </source>
</evidence>
<organism evidence="4 5">
    <name type="scientific">Parabacteroides faecis</name>
    <dbReference type="NCBI Taxonomy" id="1217282"/>
    <lineage>
        <taxon>Bacteria</taxon>
        <taxon>Pseudomonadati</taxon>
        <taxon>Bacteroidota</taxon>
        <taxon>Bacteroidia</taxon>
        <taxon>Bacteroidales</taxon>
        <taxon>Tannerellaceae</taxon>
        <taxon>Parabacteroides</taxon>
    </lineage>
</organism>
<dbReference type="InterPro" id="IPR051338">
    <property type="entry name" value="NodU/CmcH_Carbamoyltrnsfr"/>
</dbReference>
<evidence type="ECO:0000259" key="2">
    <source>
        <dbReference type="Pfam" id="PF02543"/>
    </source>
</evidence>
<dbReference type="InterPro" id="IPR031730">
    <property type="entry name" value="Carbam_trans_C"/>
</dbReference>
<dbReference type="PANTHER" id="PTHR34847">
    <property type="entry name" value="NODULATION PROTEIN U"/>
    <property type="match status" value="1"/>
</dbReference>
<protein>
    <submittedName>
        <fullName evidence="4">Carbamoyltransferase</fullName>
        <ecNumber evidence="4">2.1.3.-</ecNumber>
    </submittedName>
</protein>
<name>A0ABR6KTW5_9BACT</name>
<evidence type="ECO:0000313" key="4">
    <source>
        <dbReference type="EMBL" id="MBB4624829.1"/>
    </source>
</evidence>
<dbReference type="GO" id="GO:0016740">
    <property type="term" value="F:transferase activity"/>
    <property type="evidence" value="ECO:0007669"/>
    <property type="project" value="UniProtKB-KW"/>
</dbReference>
<proteinExistence type="inferred from homology"/>
<feature type="domain" description="Carbamoyltransferase" evidence="2">
    <location>
        <begin position="3"/>
        <end position="353"/>
    </location>
</feature>
<dbReference type="EMBL" id="JACHOC010000012">
    <property type="protein sequence ID" value="MBB4624829.1"/>
    <property type="molecule type" value="Genomic_DNA"/>
</dbReference>
<dbReference type="Pfam" id="PF02543">
    <property type="entry name" value="Carbam_trans_N"/>
    <property type="match status" value="1"/>
</dbReference>
<dbReference type="Gene3D" id="3.90.870.20">
    <property type="entry name" value="Carbamoyltransferase, C-terminal domain"/>
    <property type="match status" value="1"/>
</dbReference>
<dbReference type="CDD" id="cd24098">
    <property type="entry name" value="ASKHA_NBD_TobZ_N"/>
    <property type="match status" value="1"/>
</dbReference>
<dbReference type="PANTHER" id="PTHR34847:SF1">
    <property type="entry name" value="NODULATION PROTEIN U"/>
    <property type="match status" value="1"/>
</dbReference>
<sequence>MYILGISAYYHDSAAALLKDGEVVAAAQEERFSRIKNDPSFPRRAILFCLQEAGIALSAIDIVVFYDKPFMKFERILETFYRHAPLGFKPFLKGIPIWIKEKMFFKQMLRKELRTLGRYDETHTRLLFTEHHLAHAASAFFASPYEKAAILTVDGVGEWATLSLSLGKGNKIEVLKEMHFPDSIGLFYSAFTYYLGFRVNSGEYKLMGLAPYGDRSSETTLRFAELIKERLVRIHPDGSITLNQAYFNYQTGLTMVKSRKWEKLFGFPRRKPETDLLPAHCSLACAAQIVTEEILLKLVHEARKETSATALCLAGGVALNCVANGRIIKEKVFDQLFIQPAAGDSGGALGAALAAYYIHAGKERTCRQPDRMKGALLGSAYTDAEIRELAEEENVPFRSFDNRRELCRHTARLLARGNCIGWFQGRMEFGPRALGNRSILADPRYPEMQQRVNLKIKFRESFRPFAPAILKEEAASYFDCPVCSDYMLLTAEIRDCYKKELPPGYADLEITEKRRIAKSDYPSITHVDYSSRLQTVDRETNPLFWSLLTAFKEQTGCPMLINTSFNVRGEPIVCSPADAFRCFMTTDMDYLVMENIIFDKKQCKT</sequence>
<gene>
    <name evidence="4" type="ORF">GGQ57_004774</name>
</gene>
<dbReference type="InterPro" id="IPR043129">
    <property type="entry name" value="ATPase_NBD"/>
</dbReference>
<comment type="similarity">
    <text evidence="1">Belongs to the NodU/CmcH family.</text>
</comment>
<dbReference type="EC" id="2.1.3.-" evidence="4"/>
<dbReference type="InterPro" id="IPR038152">
    <property type="entry name" value="Carbam_trans_C_sf"/>
</dbReference>
<dbReference type="Pfam" id="PF16861">
    <property type="entry name" value="Carbam_trans_C"/>
    <property type="match status" value="1"/>
</dbReference>
<dbReference type="InterPro" id="IPR003696">
    <property type="entry name" value="Carbtransf_dom"/>
</dbReference>
<feature type="domain" description="Carbamoyltransferase C-terminal" evidence="3">
    <location>
        <begin position="411"/>
        <end position="600"/>
    </location>
</feature>
<reference evidence="4 5" key="1">
    <citation type="submission" date="2020-08" db="EMBL/GenBank/DDBJ databases">
        <title>Genomic Encyclopedia of Type Strains, Phase IV (KMG-IV): sequencing the most valuable type-strain genomes for metagenomic binning, comparative biology and taxonomic classification.</title>
        <authorList>
            <person name="Goeker M."/>
        </authorList>
    </citation>
    <scope>NUCLEOTIDE SEQUENCE [LARGE SCALE GENOMIC DNA]</scope>
    <source>
        <strain evidence="4 5">DSM 102983</strain>
    </source>
</reference>
<keyword evidence="5" id="KW-1185">Reference proteome</keyword>
<evidence type="ECO:0000256" key="1">
    <source>
        <dbReference type="ARBA" id="ARBA00006129"/>
    </source>
</evidence>
<comment type="caution">
    <text evidence="4">The sequence shown here is derived from an EMBL/GenBank/DDBJ whole genome shotgun (WGS) entry which is preliminary data.</text>
</comment>